<evidence type="ECO:0000259" key="1">
    <source>
        <dbReference type="Pfam" id="PF09409"/>
    </source>
</evidence>
<dbReference type="Gene3D" id="1.20.58.2190">
    <property type="match status" value="1"/>
</dbReference>
<accession>A0A8T2YIQ4</accession>
<dbReference type="Proteomes" id="UP000807159">
    <property type="component" value="Chromosome 6"/>
</dbReference>
<evidence type="ECO:0000313" key="2">
    <source>
        <dbReference type="EMBL" id="KAH8504990.1"/>
    </source>
</evidence>
<dbReference type="SMART" id="SM00580">
    <property type="entry name" value="PUG"/>
    <property type="match status" value="1"/>
</dbReference>
<feature type="domain" description="PUB" evidence="1">
    <location>
        <begin position="85"/>
        <end position="122"/>
    </location>
</feature>
<dbReference type="InterPro" id="IPR018997">
    <property type="entry name" value="PUB_domain"/>
</dbReference>
<proteinExistence type="predicted"/>
<evidence type="ECO:0000313" key="3">
    <source>
        <dbReference type="Proteomes" id="UP000807159"/>
    </source>
</evidence>
<dbReference type="Pfam" id="PF09409">
    <property type="entry name" value="PUB"/>
    <property type="match status" value="1"/>
</dbReference>
<name>A0A8T2YIQ4_POPDE</name>
<protein>
    <recommendedName>
        <fullName evidence="1">PUB domain-containing protein</fullName>
    </recommendedName>
</protein>
<dbReference type="AlphaFoldDB" id="A0A8T2YIQ4"/>
<keyword evidence="3" id="KW-1185">Reference proteome</keyword>
<gene>
    <name evidence="2" type="ORF">H0E87_012288</name>
</gene>
<organism evidence="2 3">
    <name type="scientific">Populus deltoides</name>
    <name type="common">Eastern poplar</name>
    <name type="synonym">Eastern cottonwood</name>
    <dbReference type="NCBI Taxonomy" id="3696"/>
    <lineage>
        <taxon>Eukaryota</taxon>
        <taxon>Viridiplantae</taxon>
        <taxon>Streptophyta</taxon>
        <taxon>Embryophyta</taxon>
        <taxon>Tracheophyta</taxon>
        <taxon>Spermatophyta</taxon>
        <taxon>Magnoliopsida</taxon>
        <taxon>eudicotyledons</taxon>
        <taxon>Gunneridae</taxon>
        <taxon>Pentapetalae</taxon>
        <taxon>rosids</taxon>
        <taxon>fabids</taxon>
        <taxon>Malpighiales</taxon>
        <taxon>Salicaceae</taxon>
        <taxon>Saliceae</taxon>
        <taxon>Populus</taxon>
    </lineage>
</organism>
<comment type="caution">
    <text evidence="2">The sequence shown here is derived from an EMBL/GenBank/DDBJ whole genome shotgun (WGS) entry which is preliminary data.</text>
</comment>
<dbReference type="PANTHER" id="PTHR46713:SF4">
    <property type="entry name" value="UBIQUITIN-ASSOCIATED (UBA)_TS-N DOMAIN PROTEIN"/>
    <property type="match status" value="1"/>
</dbReference>
<dbReference type="SUPFAM" id="SSF143503">
    <property type="entry name" value="PUG domain-like"/>
    <property type="match status" value="1"/>
</dbReference>
<dbReference type="PANTHER" id="PTHR46713">
    <property type="entry name" value="F13M7.16 PROTEIN"/>
    <property type="match status" value="1"/>
</dbReference>
<dbReference type="EMBL" id="JACEGQ020000006">
    <property type="protein sequence ID" value="KAH8504990.1"/>
    <property type="molecule type" value="Genomic_DNA"/>
</dbReference>
<dbReference type="InterPro" id="IPR036339">
    <property type="entry name" value="PUB-like_dom_sf"/>
</dbReference>
<reference evidence="2" key="1">
    <citation type="journal article" date="2021" name="J. Hered.">
        <title>Genome Assembly of Salicaceae Populus deltoides (Eastern Cottonwood) I-69 Based on Nanopore Sequencing and Hi-C Technologies.</title>
        <authorList>
            <person name="Bai S."/>
            <person name="Wu H."/>
            <person name="Zhang J."/>
            <person name="Pan Z."/>
            <person name="Zhao W."/>
            <person name="Li Z."/>
            <person name="Tong C."/>
        </authorList>
    </citation>
    <scope>NUCLEOTIDE SEQUENCE</scope>
    <source>
        <tissue evidence="2">Leaf</tissue>
    </source>
</reference>
<sequence length="157" mass="17780">MELDSINLGNDIEKVEEGPIYLSGWKKAALQEDEPLPCALETQLLKGLHKVENLASEKSFRQTFKSHLGLVINEALLRVGLDDATVKRAFQTLLVYVGNVAKNPDREKFRRIRIGNPLFQLRAYCIIHQLTASNTVRAHPLAHDQELCLSCHIPFEH</sequence>